<accession>A0A2G5SMY2</accession>
<name>A0A2G5SMY2_9PELO</name>
<evidence type="ECO:0000313" key="1">
    <source>
        <dbReference type="EMBL" id="PIC16206.1"/>
    </source>
</evidence>
<gene>
    <name evidence="1" type="primary">Cnig_chr_X.g22886</name>
    <name evidence="1" type="ORF">B9Z55_022886</name>
</gene>
<proteinExistence type="predicted"/>
<comment type="caution">
    <text evidence="1">The sequence shown here is derived from an EMBL/GenBank/DDBJ whole genome shotgun (WGS) entry which is preliminary data.</text>
</comment>
<dbReference type="Proteomes" id="UP000230233">
    <property type="component" value="Chromosome X"/>
</dbReference>
<dbReference type="EMBL" id="PDUG01000006">
    <property type="protein sequence ID" value="PIC16206.1"/>
    <property type="molecule type" value="Genomic_DNA"/>
</dbReference>
<dbReference type="AlphaFoldDB" id="A0A2G5SMY2"/>
<organism evidence="1 2">
    <name type="scientific">Caenorhabditis nigoni</name>
    <dbReference type="NCBI Taxonomy" id="1611254"/>
    <lineage>
        <taxon>Eukaryota</taxon>
        <taxon>Metazoa</taxon>
        <taxon>Ecdysozoa</taxon>
        <taxon>Nematoda</taxon>
        <taxon>Chromadorea</taxon>
        <taxon>Rhabditida</taxon>
        <taxon>Rhabditina</taxon>
        <taxon>Rhabditomorpha</taxon>
        <taxon>Rhabditoidea</taxon>
        <taxon>Rhabditidae</taxon>
        <taxon>Peloderinae</taxon>
        <taxon>Caenorhabditis</taxon>
    </lineage>
</organism>
<keyword evidence="2" id="KW-1185">Reference proteome</keyword>
<evidence type="ECO:0000313" key="2">
    <source>
        <dbReference type="Proteomes" id="UP000230233"/>
    </source>
</evidence>
<sequence>MQTTTGPRSWTVRIECISSWKDFYSNQDGTMAPQKKHLNVIDTIANWLERAQYERSGSMDTFVLPPHEIVSLSTTFSGITEKDLSV</sequence>
<protein>
    <submittedName>
        <fullName evidence="1">Uncharacterized protein</fullName>
    </submittedName>
</protein>
<reference evidence="2" key="1">
    <citation type="submission" date="2017-10" db="EMBL/GenBank/DDBJ databases">
        <title>Rapid genome shrinkage in a self-fertile nematode reveals novel sperm competition proteins.</title>
        <authorList>
            <person name="Yin D."/>
            <person name="Schwarz E.M."/>
            <person name="Thomas C.G."/>
            <person name="Felde R.L."/>
            <person name="Korf I.F."/>
            <person name="Cutter A.D."/>
            <person name="Schartner C.M."/>
            <person name="Ralston E.J."/>
            <person name="Meyer B.J."/>
            <person name="Haag E.S."/>
        </authorList>
    </citation>
    <scope>NUCLEOTIDE SEQUENCE [LARGE SCALE GENOMIC DNA]</scope>
    <source>
        <strain evidence="2">JU1422</strain>
    </source>
</reference>